<accession>A0A7M1S134</accession>
<sequence length="108" mass="12609">MIQTAKNSSVKLRAQRWREYYEFKETCLLLTNILSADGKILFSRDLDYGFSLTSHKSQGSTFDTTLVDVNDIVFDKYGRPYTDAEEINRRLYVACSRSKNKLYLKYGK</sequence>
<dbReference type="Pfam" id="PF13538">
    <property type="entry name" value="UvrD_C_2"/>
    <property type="match status" value="1"/>
</dbReference>
<dbReference type="EMBL" id="MT774394">
    <property type="protein sequence ID" value="QOR59901.1"/>
    <property type="molecule type" value="Genomic_DNA"/>
</dbReference>
<dbReference type="RefSeq" id="YP_010112059.1">
    <property type="nucleotide sequence ID" value="NC_055887.1"/>
</dbReference>
<evidence type="ECO:0000313" key="2">
    <source>
        <dbReference type="EMBL" id="QOR59901.1"/>
    </source>
</evidence>
<evidence type="ECO:0000259" key="1">
    <source>
        <dbReference type="Pfam" id="PF13538"/>
    </source>
</evidence>
<keyword evidence="3" id="KW-1185">Reference proteome</keyword>
<dbReference type="Gene3D" id="3.40.50.300">
    <property type="entry name" value="P-loop containing nucleotide triphosphate hydrolases"/>
    <property type="match status" value="1"/>
</dbReference>
<dbReference type="CDD" id="cd18809">
    <property type="entry name" value="SF1_C_RecD"/>
    <property type="match status" value="1"/>
</dbReference>
<dbReference type="InterPro" id="IPR027417">
    <property type="entry name" value="P-loop_NTPase"/>
</dbReference>
<dbReference type="GeneID" id="65130517"/>
<evidence type="ECO:0000313" key="3">
    <source>
        <dbReference type="Proteomes" id="UP000593898"/>
    </source>
</evidence>
<keyword evidence="2" id="KW-0378">Hydrolase</keyword>
<dbReference type="SUPFAM" id="SSF52540">
    <property type="entry name" value="P-loop containing nucleoside triphosphate hydrolases"/>
    <property type="match status" value="1"/>
</dbReference>
<feature type="domain" description="UvrD-like helicase C-terminal" evidence="1">
    <location>
        <begin position="49"/>
        <end position="104"/>
    </location>
</feature>
<keyword evidence="2" id="KW-0347">Helicase</keyword>
<reference evidence="2 3" key="1">
    <citation type="submission" date="2020-07" db="EMBL/GenBank/DDBJ databases">
        <title>Taxonomic proposal: Crassvirales, a new order of highly abundant and diverse bacterial viruses.</title>
        <authorList>
            <person name="Shkoporov A.N."/>
            <person name="Stockdale S.R."/>
            <person name="Guerin E."/>
            <person name="Ross R.P."/>
            <person name="Hill C."/>
        </authorList>
    </citation>
    <scope>NUCLEOTIDE SEQUENCE [LARGE SCALE GENOMIC DNA]</scope>
</reference>
<proteinExistence type="predicted"/>
<organism evidence="2 3">
    <name type="scientific">uncultured phage cr271_1</name>
    <dbReference type="NCBI Taxonomy" id="2772078"/>
    <lineage>
        <taxon>Viruses</taxon>
        <taxon>Duplodnaviria</taxon>
        <taxon>Heunggongvirae</taxon>
        <taxon>Uroviricota</taxon>
        <taxon>Caudoviricetes</taxon>
        <taxon>Crassvirales</taxon>
        <taxon>Intestiviridae</taxon>
        <taxon>Obtuvirinae</taxon>
        <taxon>Hacihdavirus</taxon>
        <taxon>Hacihdavirus animalis</taxon>
    </lineage>
</organism>
<dbReference type="GO" id="GO:0004386">
    <property type="term" value="F:helicase activity"/>
    <property type="evidence" value="ECO:0007669"/>
    <property type="project" value="UniProtKB-KW"/>
</dbReference>
<keyword evidence="2" id="KW-0547">Nucleotide-binding</keyword>
<dbReference type="Proteomes" id="UP000593898">
    <property type="component" value="Segment"/>
</dbReference>
<dbReference type="KEGG" id="vg:65130517"/>
<dbReference type="InterPro" id="IPR027785">
    <property type="entry name" value="UvrD-like_helicase_C"/>
</dbReference>
<protein>
    <submittedName>
        <fullName evidence="2">ATP-dependent DNA helicase</fullName>
    </submittedName>
</protein>
<name>A0A7M1S134_9CAUD</name>
<keyword evidence="2" id="KW-0067">ATP-binding</keyword>